<name>A0A8D8BPS5_CULPI</name>
<dbReference type="EMBL" id="HBUE01076907">
    <property type="protein sequence ID" value="CAG6475581.1"/>
    <property type="molecule type" value="Transcribed_RNA"/>
</dbReference>
<protein>
    <submittedName>
        <fullName evidence="2">(northern house mosquito) hypothetical protein</fullName>
    </submittedName>
</protein>
<feature type="compositionally biased region" description="Low complexity" evidence="1">
    <location>
        <begin position="10"/>
        <end position="24"/>
    </location>
</feature>
<organism evidence="2">
    <name type="scientific">Culex pipiens</name>
    <name type="common">House mosquito</name>
    <dbReference type="NCBI Taxonomy" id="7175"/>
    <lineage>
        <taxon>Eukaryota</taxon>
        <taxon>Metazoa</taxon>
        <taxon>Ecdysozoa</taxon>
        <taxon>Arthropoda</taxon>
        <taxon>Hexapoda</taxon>
        <taxon>Insecta</taxon>
        <taxon>Pterygota</taxon>
        <taxon>Neoptera</taxon>
        <taxon>Endopterygota</taxon>
        <taxon>Diptera</taxon>
        <taxon>Nematocera</taxon>
        <taxon>Culicoidea</taxon>
        <taxon>Culicidae</taxon>
        <taxon>Culicinae</taxon>
        <taxon>Culicini</taxon>
        <taxon>Culex</taxon>
        <taxon>Culex</taxon>
    </lineage>
</organism>
<feature type="region of interest" description="Disordered" evidence="1">
    <location>
        <begin position="1"/>
        <end position="28"/>
    </location>
</feature>
<dbReference type="EMBL" id="HBUE01076906">
    <property type="protein sequence ID" value="CAG6475580.1"/>
    <property type="molecule type" value="Transcribed_RNA"/>
</dbReference>
<feature type="compositionally biased region" description="Pro residues" evidence="1">
    <location>
        <begin position="69"/>
        <end position="94"/>
    </location>
</feature>
<evidence type="ECO:0000313" key="2">
    <source>
        <dbReference type="EMBL" id="CAG6475581.1"/>
    </source>
</evidence>
<accession>A0A8D8BPS5</accession>
<dbReference type="AlphaFoldDB" id="A0A8D8BPS5"/>
<evidence type="ECO:0000256" key="1">
    <source>
        <dbReference type="SAM" id="MobiDB-lite"/>
    </source>
</evidence>
<feature type="region of interest" description="Disordered" evidence="1">
    <location>
        <begin position="58"/>
        <end position="103"/>
    </location>
</feature>
<reference evidence="2" key="1">
    <citation type="submission" date="2021-05" db="EMBL/GenBank/DDBJ databases">
        <authorList>
            <person name="Alioto T."/>
            <person name="Alioto T."/>
            <person name="Gomez Garrido J."/>
        </authorList>
    </citation>
    <scope>NUCLEOTIDE SEQUENCE</scope>
</reference>
<proteinExistence type="predicted"/>
<sequence length="103" mass="10350">MKISHMGCCSSPQSSSSSSSSSESVELDESRAVVAGFVDFRPPLAGLGVPDALIRAGPRRSAAAAAAPAPIPAPPAVLPDPPPPPPPAPMPPPCLSRSGRDFV</sequence>